<proteinExistence type="predicted"/>
<protein>
    <submittedName>
        <fullName evidence="1">Uncharacterized protein</fullName>
    </submittedName>
</protein>
<dbReference type="AlphaFoldDB" id="A0A024TKF3"/>
<accession>A0A024TKF3</accession>
<evidence type="ECO:0000313" key="1">
    <source>
        <dbReference type="EMBL" id="ETV94635.1"/>
    </source>
</evidence>
<reference evidence="1" key="1">
    <citation type="submission" date="2013-12" db="EMBL/GenBank/DDBJ databases">
        <title>The Genome Sequence of Aphanomyces invadans NJM9701.</title>
        <authorList>
            <consortium name="The Broad Institute Genomics Platform"/>
            <person name="Russ C."/>
            <person name="Tyler B."/>
            <person name="van West P."/>
            <person name="Dieguez-Uribeondo J."/>
            <person name="Young S.K."/>
            <person name="Zeng Q."/>
            <person name="Gargeya S."/>
            <person name="Fitzgerald M."/>
            <person name="Abouelleil A."/>
            <person name="Alvarado L."/>
            <person name="Chapman S.B."/>
            <person name="Gainer-Dewar J."/>
            <person name="Goldberg J."/>
            <person name="Griggs A."/>
            <person name="Gujja S."/>
            <person name="Hansen M."/>
            <person name="Howarth C."/>
            <person name="Imamovic A."/>
            <person name="Ireland A."/>
            <person name="Larimer J."/>
            <person name="McCowan C."/>
            <person name="Murphy C."/>
            <person name="Pearson M."/>
            <person name="Poon T.W."/>
            <person name="Priest M."/>
            <person name="Roberts A."/>
            <person name="Saif S."/>
            <person name="Shea T."/>
            <person name="Sykes S."/>
            <person name="Wortman J."/>
            <person name="Nusbaum C."/>
            <person name="Birren B."/>
        </authorList>
    </citation>
    <scope>NUCLEOTIDE SEQUENCE [LARGE SCALE GENOMIC DNA]</scope>
    <source>
        <strain evidence="1">NJM9701</strain>
    </source>
</reference>
<gene>
    <name evidence="1" type="ORF">H310_11629</name>
</gene>
<name>A0A024TKF3_9STRA</name>
<dbReference type="GeneID" id="20088679"/>
<dbReference type="Gene3D" id="1.20.1250.20">
    <property type="entry name" value="MFS general substrate transporter like domains"/>
    <property type="match status" value="1"/>
</dbReference>
<dbReference type="VEuPathDB" id="FungiDB:H310_11629"/>
<sequence>MSAFVMPTEACPTAIRCSCYGFSATTGKARGPFGSYKFSLWVNNPRFGGTFNSSAAISLVLMLFCMFDNNNDG</sequence>
<dbReference type="RefSeq" id="XP_008876580.1">
    <property type="nucleotide sequence ID" value="XM_008878358.1"/>
</dbReference>
<organism evidence="1">
    <name type="scientific">Aphanomyces invadans</name>
    <dbReference type="NCBI Taxonomy" id="157072"/>
    <lineage>
        <taxon>Eukaryota</taxon>
        <taxon>Sar</taxon>
        <taxon>Stramenopiles</taxon>
        <taxon>Oomycota</taxon>
        <taxon>Saprolegniomycetes</taxon>
        <taxon>Saprolegniales</taxon>
        <taxon>Verrucalvaceae</taxon>
        <taxon>Aphanomyces</taxon>
    </lineage>
</organism>
<dbReference type="InterPro" id="IPR036259">
    <property type="entry name" value="MFS_trans_sf"/>
</dbReference>
<dbReference type="EMBL" id="KI913984">
    <property type="protein sequence ID" value="ETV94635.1"/>
    <property type="molecule type" value="Genomic_DNA"/>
</dbReference>